<dbReference type="Gene3D" id="3.30.200.20">
    <property type="entry name" value="Phosphorylase Kinase, domain 1"/>
    <property type="match status" value="1"/>
</dbReference>
<feature type="region of interest" description="Disordered" evidence="4">
    <location>
        <begin position="866"/>
        <end position="902"/>
    </location>
</feature>
<keyword evidence="2 3" id="KW-0067">ATP-binding</keyword>
<dbReference type="PANTHER" id="PTHR24346">
    <property type="entry name" value="MAP/MICROTUBULE AFFINITY-REGULATING KINASE"/>
    <property type="match status" value="1"/>
</dbReference>
<dbReference type="SMART" id="SM00220">
    <property type="entry name" value="S_TKc"/>
    <property type="match status" value="1"/>
</dbReference>
<feature type="region of interest" description="Disordered" evidence="4">
    <location>
        <begin position="938"/>
        <end position="1008"/>
    </location>
</feature>
<feature type="region of interest" description="Disordered" evidence="4">
    <location>
        <begin position="775"/>
        <end position="814"/>
    </location>
</feature>
<feature type="compositionally biased region" description="Acidic residues" evidence="4">
    <location>
        <begin position="883"/>
        <end position="899"/>
    </location>
</feature>
<dbReference type="PANTHER" id="PTHR24346:SF77">
    <property type="entry name" value="SERINE THREONINE PROTEIN KINASE"/>
    <property type="match status" value="1"/>
</dbReference>
<feature type="compositionally biased region" description="Low complexity" evidence="4">
    <location>
        <begin position="654"/>
        <end position="681"/>
    </location>
</feature>
<feature type="region of interest" description="Disordered" evidence="4">
    <location>
        <begin position="544"/>
        <end position="746"/>
    </location>
</feature>
<dbReference type="Gene3D" id="1.10.510.10">
    <property type="entry name" value="Transferase(Phosphotransferase) domain 1"/>
    <property type="match status" value="1"/>
</dbReference>
<dbReference type="CDD" id="cd14008">
    <property type="entry name" value="STKc_LKB1_CaMKK"/>
    <property type="match status" value="1"/>
</dbReference>
<name>A0A9P7RUB1_9AGAR</name>
<dbReference type="GO" id="GO:0004674">
    <property type="term" value="F:protein serine/threonine kinase activity"/>
    <property type="evidence" value="ECO:0007669"/>
    <property type="project" value="TreeGrafter"/>
</dbReference>
<dbReference type="AlphaFoldDB" id="A0A9P7RUB1"/>
<dbReference type="GO" id="GO:0005737">
    <property type="term" value="C:cytoplasm"/>
    <property type="evidence" value="ECO:0007669"/>
    <property type="project" value="TreeGrafter"/>
</dbReference>
<reference evidence="6" key="1">
    <citation type="journal article" date="2021" name="Genome Biol. Evol.">
        <title>The assembled and annotated genome of the fairy-ring fungus Marasmius oreades.</title>
        <authorList>
            <person name="Hiltunen M."/>
            <person name="Ament-Velasquez S.L."/>
            <person name="Johannesson H."/>
        </authorList>
    </citation>
    <scope>NUCLEOTIDE SEQUENCE</scope>
    <source>
        <strain evidence="6">03SP1</strain>
    </source>
</reference>
<dbReference type="Pfam" id="PF00069">
    <property type="entry name" value="Pkinase"/>
    <property type="match status" value="1"/>
</dbReference>
<evidence type="ECO:0000259" key="5">
    <source>
        <dbReference type="PROSITE" id="PS50011"/>
    </source>
</evidence>
<keyword evidence="1 3" id="KW-0547">Nucleotide-binding</keyword>
<dbReference type="InterPro" id="IPR017441">
    <property type="entry name" value="Protein_kinase_ATP_BS"/>
</dbReference>
<feature type="compositionally biased region" description="Low complexity" evidence="4">
    <location>
        <begin position="511"/>
        <end position="520"/>
    </location>
</feature>
<feature type="compositionally biased region" description="Basic and acidic residues" evidence="4">
    <location>
        <begin position="577"/>
        <end position="595"/>
    </location>
</feature>
<dbReference type="SUPFAM" id="SSF56112">
    <property type="entry name" value="Protein kinase-like (PK-like)"/>
    <property type="match status" value="1"/>
</dbReference>
<evidence type="ECO:0000313" key="6">
    <source>
        <dbReference type="EMBL" id="KAG7089173.1"/>
    </source>
</evidence>
<feature type="region of interest" description="Disordered" evidence="4">
    <location>
        <begin position="437"/>
        <end position="463"/>
    </location>
</feature>
<gene>
    <name evidence="6" type="ORF">E1B28_010877</name>
</gene>
<dbReference type="GeneID" id="66079952"/>
<dbReference type="OrthoDB" id="68483at2759"/>
<evidence type="ECO:0000256" key="1">
    <source>
        <dbReference type="ARBA" id="ARBA00022741"/>
    </source>
</evidence>
<accession>A0A9P7RUB1</accession>
<evidence type="ECO:0000256" key="4">
    <source>
        <dbReference type="SAM" id="MobiDB-lite"/>
    </source>
</evidence>
<dbReference type="Proteomes" id="UP001049176">
    <property type="component" value="Chromosome 7"/>
</dbReference>
<dbReference type="EMBL" id="CM032187">
    <property type="protein sequence ID" value="KAG7089173.1"/>
    <property type="molecule type" value="Genomic_DNA"/>
</dbReference>
<feature type="compositionally biased region" description="Polar residues" evidence="4">
    <location>
        <begin position="964"/>
        <end position="978"/>
    </location>
</feature>
<proteinExistence type="predicted"/>
<feature type="binding site" evidence="3">
    <location>
        <position position="80"/>
    </location>
    <ligand>
        <name>ATP</name>
        <dbReference type="ChEBI" id="CHEBI:30616"/>
    </ligand>
</feature>
<evidence type="ECO:0000256" key="3">
    <source>
        <dbReference type="PROSITE-ProRule" id="PRU10141"/>
    </source>
</evidence>
<dbReference type="RefSeq" id="XP_043005643.1">
    <property type="nucleotide sequence ID" value="XM_043155861.1"/>
</dbReference>
<dbReference type="PROSITE" id="PS50011">
    <property type="entry name" value="PROTEIN_KINASE_DOM"/>
    <property type="match status" value="1"/>
</dbReference>
<feature type="compositionally biased region" description="Basic and acidic residues" evidence="4">
    <location>
        <begin position="622"/>
        <end position="638"/>
    </location>
</feature>
<dbReference type="PROSITE" id="PS00107">
    <property type="entry name" value="PROTEIN_KINASE_ATP"/>
    <property type="match status" value="1"/>
</dbReference>
<feature type="compositionally biased region" description="Low complexity" evidence="4">
    <location>
        <begin position="439"/>
        <end position="463"/>
    </location>
</feature>
<comment type="caution">
    <text evidence="6">The sequence shown here is derived from an EMBL/GenBank/DDBJ whole genome shotgun (WGS) entry which is preliminary data.</text>
</comment>
<feature type="compositionally biased region" description="Basic residues" evidence="4">
    <location>
        <begin position="999"/>
        <end position="1008"/>
    </location>
</feature>
<dbReference type="InterPro" id="IPR000719">
    <property type="entry name" value="Prot_kinase_dom"/>
</dbReference>
<keyword evidence="7" id="KW-1185">Reference proteome</keyword>
<evidence type="ECO:0000313" key="7">
    <source>
        <dbReference type="Proteomes" id="UP001049176"/>
    </source>
</evidence>
<evidence type="ECO:0000256" key="2">
    <source>
        <dbReference type="ARBA" id="ARBA00022840"/>
    </source>
</evidence>
<dbReference type="GO" id="GO:0005524">
    <property type="term" value="F:ATP binding"/>
    <property type="evidence" value="ECO:0007669"/>
    <property type="project" value="UniProtKB-UniRule"/>
</dbReference>
<protein>
    <recommendedName>
        <fullName evidence="5">Protein kinase domain-containing protein</fullName>
    </recommendedName>
</protein>
<dbReference type="KEGG" id="more:E1B28_010877"/>
<feature type="region of interest" description="Disordered" evidence="4">
    <location>
        <begin position="507"/>
        <end position="526"/>
    </location>
</feature>
<feature type="compositionally biased region" description="Low complexity" evidence="4">
    <location>
        <begin position="786"/>
        <end position="814"/>
    </location>
</feature>
<feature type="domain" description="Protein kinase" evidence="5">
    <location>
        <begin position="50"/>
        <end position="393"/>
    </location>
</feature>
<sequence>MILRNAQTFWNLLLPARQCTLWTAMDPDVVTTDRLKTTRLADGKKMVNQFVMDTRIGKGQHGIVWKCHDHLNPSNVFAMKIVKRDNPKAKRERQYKQLRQQNLPPRTDHVPVVDGIRTAEQEIRKEIAIMKKCRHPHVVRLYEVIDDRKNDQIFMVIEYLGGGEVHYTNGDHGPILTVEQTRRIMRDALLGLEYLHHQGIIHRDIKPANLIWTSTHDRVKIADFGTAHFSYAQHLGAAAAEGVSASSFEEDPVLLNDADLAKRAGSPAFLAPEIVWEYTQNPVGPRPPVTKAIDIWALGVTLYCFLFGKTPFRPPGVHTLSEWTGYSCVCNSDWRAPATMGYDKVRSGGRQPREEEIDRGELGPVVIHLLDHFLKKDVEQRITIEEVKANRWFLLDLPNPSTWLEVTSPNPIQVSPKETSDAMSILRFHWSMGGRSSRAAVATPSTSGTGTGTSNATAATSATTPSKLAIPGLLSNTQALGSRDGRLLASQGGMGIARRLAALLSRGSASPTVTPTSTHTPIPPTTEVQSVTNILGIRMHRSQNALAKKAKKAKQNSAANADRGHTTSEPNFRLRRVRSDRDAEAEWDRREEKGRVRERRRRQKVSEAVVREQSSPVSRNAKGKEKETIIRQGHDCKGSRSTPRPSITVPDIVPLSAAPALHAPSPSRPRSGSVRSVVTGGQRSASPSGKRLTGLLSTITHWRPNSRGSQRNSPIEARVKERKGKQVPKKQTSSSGAGTGSGTSDSEIEFADFDSYQPAIVSSVNDLRLAHSIPASAHPTPQTQGSSSRSSSSAALFAARSGASGSRSGSTSPPVVSPTFATAFMSGDHVLDAVHNTGGVHSSVGSNSSSSFGGLANRRISSWDQGATAYPGSRSFTSSYQSDDFDPDFDDDDGDDGVDVEGGVRYYRGQGAYSYGSPNTGTSAPTHPGGGGIIFMNDEVGGYLDSGSEDSGERDDQGTYEGTVESTVEGRTTLNGSHDSNHRGDQNPDEDEEALVFSTKRRREGWVE</sequence>
<dbReference type="InterPro" id="IPR011009">
    <property type="entry name" value="Kinase-like_dom_sf"/>
</dbReference>
<organism evidence="6 7">
    <name type="scientific">Marasmius oreades</name>
    <name type="common">fairy-ring Marasmius</name>
    <dbReference type="NCBI Taxonomy" id="181124"/>
    <lineage>
        <taxon>Eukaryota</taxon>
        <taxon>Fungi</taxon>
        <taxon>Dikarya</taxon>
        <taxon>Basidiomycota</taxon>
        <taxon>Agaricomycotina</taxon>
        <taxon>Agaricomycetes</taxon>
        <taxon>Agaricomycetidae</taxon>
        <taxon>Agaricales</taxon>
        <taxon>Marasmiineae</taxon>
        <taxon>Marasmiaceae</taxon>
        <taxon>Marasmius</taxon>
    </lineage>
</organism>
<dbReference type="GO" id="GO:0035556">
    <property type="term" value="P:intracellular signal transduction"/>
    <property type="evidence" value="ECO:0007669"/>
    <property type="project" value="TreeGrafter"/>
</dbReference>